<evidence type="ECO:0000256" key="1">
    <source>
        <dbReference type="SAM" id="MobiDB-lite"/>
    </source>
</evidence>
<keyword evidence="3" id="KW-1185">Reference proteome</keyword>
<dbReference type="PANTHER" id="PTHR33095">
    <property type="entry name" value="OS07G0619500 PROTEIN"/>
    <property type="match status" value="1"/>
</dbReference>
<reference evidence="2 3" key="1">
    <citation type="journal article" date="2020" name="Nat. Commun.">
        <title>Genome of Tripterygium wilfordii and identification of cytochrome P450 involved in triptolide biosynthesis.</title>
        <authorList>
            <person name="Tu L."/>
            <person name="Su P."/>
            <person name="Zhang Z."/>
            <person name="Gao L."/>
            <person name="Wang J."/>
            <person name="Hu T."/>
            <person name="Zhou J."/>
            <person name="Zhang Y."/>
            <person name="Zhao Y."/>
            <person name="Liu Y."/>
            <person name="Song Y."/>
            <person name="Tong Y."/>
            <person name="Lu Y."/>
            <person name="Yang J."/>
            <person name="Xu C."/>
            <person name="Jia M."/>
            <person name="Peters R.J."/>
            <person name="Huang L."/>
            <person name="Gao W."/>
        </authorList>
    </citation>
    <scope>NUCLEOTIDE SEQUENCE [LARGE SCALE GENOMIC DNA]</scope>
    <source>
        <strain evidence="3">cv. XIE 37</strain>
        <tissue evidence="2">Leaf</tissue>
    </source>
</reference>
<dbReference type="Proteomes" id="UP000593562">
    <property type="component" value="Unassembled WGS sequence"/>
</dbReference>
<protein>
    <submittedName>
        <fullName evidence="2">Uncharacterized protein</fullName>
    </submittedName>
</protein>
<accession>A0A7J7DF76</accession>
<feature type="compositionally biased region" description="Basic and acidic residues" evidence="1">
    <location>
        <begin position="223"/>
        <end position="240"/>
    </location>
</feature>
<feature type="compositionally biased region" description="Basic and acidic residues" evidence="1">
    <location>
        <begin position="169"/>
        <end position="180"/>
    </location>
</feature>
<organism evidence="2 3">
    <name type="scientific">Tripterygium wilfordii</name>
    <name type="common">Thunder God vine</name>
    <dbReference type="NCBI Taxonomy" id="458696"/>
    <lineage>
        <taxon>Eukaryota</taxon>
        <taxon>Viridiplantae</taxon>
        <taxon>Streptophyta</taxon>
        <taxon>Embryophyta</taxon>
        <taxon>Tracheophyta</taxon>
        <taxon>Spermatophyta</taxon>
        <taxon>Magnoliopsida</taxon>
        <taxon>eudicotyledons</taxon>
        <taxon>Gunneridae</taxon>
        <taxon>Pentapetalae</taxon>
        <taxon>rosids</taxon>
        <taxon>fabids</taxon>
        <taxon>Celastrales</taxon>
        <taxon>Celastraceae</taxon>
        <taxon>Tripterygium</taxon>
    </lineage>
</organism>
<dbReference type="EMBL" id="JAAARO010000007">
    <property type="protein sequence ID" value="KAF5745007.1"/>
    <property type="molecule type" value="Genomic_DNA"/>
</dbReference>
<dbReference type="InParanoid" id="A0A7J7DF76"/>
<feature type="region of interest" description="Disordered" evidence="1">
    <location>
        <begin position="169"/>
        <end position="198"/>
    </location>
</feature>
<dbReference type="PANTHER" id="PTHR33095:SF47">
    <property type="entry name" value="AR781"/>
    <property type="match status" value="1"/>
</dbReference>
<proteinExistence type="predicted"/>
<dbReference type="AlphaFoldDB" id="A0A7J7DF76"/>
<gene>
    <name evidence="2" type="ORF">HS088_TW07G00588</name>
</gene>
<comment type="caution">
    <text evidence="2">The sequence shown here is derived from an EMBL/GenBank/DDBJ whole genome shotgun (WGS) entry which is preliminary data.</text>
</comment>
<evidence type="ECO:0000313" key="3">
    <source>
        <dbReference type="Proteomes" id="UP000593562"/>
    </source>
</evidence>
<evidence type="ECO:0000313" key="2">
    <source>
        <dbReference type="EMBL" id="KAF5745007.1"/>
    </source>
</evidence>
<dbReference type="Pfam" id="PF07816">
    <property type="entry name" value="DUF1645"/>
    <property type="match status" value="1"/>
</dbReference>
<feature type="compositionally biased region" description="Basic and acidic residues" evidence="1">
    <location>
        <begin position="297"/>
        <end position="306"/>
    </location>
</feature>
<feature type="region of interest" description="Disordered" evidence="1">
    <location>
        <begin position="223"/>
        <end position="246"/>
    </location>
</feature>
<name>A0A7J7DF76_TRIWF</name>
<dbReference type="InterPro" id="IPR012442">
    <property type="entry name" value="DUF1645_plant"/>
</dbReference>
<feature type="region of interest" description="Disordered" evidence="1">
    <location>
        <begin position="270"/>
        <end position="306"/>
    </location>
</feature>
<sequence length="332" mass="37326">MDSHKPSINAFYDSAPTSPTRSFNNTWFYSLPSSPTRGGSKAIYNVQTEPRIPGAYFEDVSSDFDEFEFETCLRVGLDEDREDSLDDHHQQGKVRRQQGGSLPAMAFADELFCGGKVLPLKPPPRLQYPNGNVSWKNPTSPKSFNSIIKFGSLWNDDFDPFMAALENVKEEKSGKSEQKNYRRAQSLPPILPTTPEHPNGPVCGLKLAEPKGVVYARHARQLAKAEADERPSRPTIEKGGKQSKKKKIMKLIKRNLSMAKTSDEEKDAAAAAAGKKSTKPKLSNKFRSDEPMGLMKYNEDKRKSDHDMTRMAIVQWRPKLFSCMGYAPKYVD</sequence>